<feature type="signal peptide" evidence="5">
    <location>
        <begin position="1"/>
        <end position="20"/>
    </location>
</feature>
<dbReference type="PROSITE" id="PS51175">
    <property type="entry name" value="CBM6"/>
    <property type="match status" value="1"/>
</dbReference>
<dbReference type="CDD" id="cd18821">
    <property type="entry name" value="GH43_Pc3Gal43A-like"/>
    <property type="match status" value="1"/>
</dbReference>
<feature type="domain" description="CBM6" evidence="6">
    <location>
        <begin position="325"/>
        <end position="450"/>
    </location>
</feature>
<keyword evidence="5" id="KW-0732">Signal</keyword>
<dbReference type="InterPro" id="IPR006710">
    <property type="entry name" value="Glyco_hydro_43"/>
</dbReference>
<gene>
    <name evidence="7" type="ORF">EDB81DRAFT_853305</name>
</gene>
<reference evidence="7" key="1">
    <citation type="journal article" date="2021" name="Nat. Commun.">
        <title>Genetic determinants of endophytism in the Arabidopsis root mycobiome.</title>
        <authorList>
            <person name="Mesny F."/>
            <person name="Miyauchi S."/>
            <person name="Thiergart T."/>
            <person name="Pickel B."/>
            <person name="Atanasova L."/>
            <person name="Karlsson M."/>
            <person name="Huettel B."/>
            <person name="Barry K.W."/>
            <person name="Haridas S."/>
            <person name="Chen C."/>
            <person name="Bauer D."/>
            <person name="Andreopoulos W."/>
            <person name="Pangilinan J."/>
            <person name="LaButti K."/>
            <person name="Riley R."/>
            <person name="Lipzen A."/>
            <person name="Clum A."/>
            <person name="Drula E."/>
            <person name="Henrissat B."/>
            <person name="Kohler A."/>
            <person name="Grigoriev I.V."/>
            <person name="Martin F.M."/>
            <person name="Hacquard S."/>
        </authorList>
    </citation>
    <scope>NUCLEOTIDE SEQUENCE</scope>
    <source>
        <strain evidence="7">MPI-CAGE-AT-0147</strain>
    </source>
</reference>
<evidence type="ECO:0000256" key="5">
    <source>
        <dbReference type="SAM" id="SignalP"/>
    </source>
</evidence>
<dbReference type="EMBL" id="JAGMUV010000004">
    <property type="protein sequence ID" value="KAH7160734.1"/>
    <property type="molecule type" value="Genomic_DNA"/>
</dbReference>
<keyword evidence="2 4" id="KW-0378">Hydrolase</keyword>
<dbReference type="SUPFAM" id="SSF49785">
    <property type="entry name" value="Galactose-binding domain-like"/>
    <property type="match status" value="1"/>
</dbReference>
<accession>A0A9P9JBR7</accession>
<evidence type="ECO:0000256" key="3">
    <source>
        <dbReference type="ARBA" id="ARBA00023295"/>
    </source>
</evidence>
<dbReference type="Pfam" id="PF22704">
    <property type="entry name" value="CBM13-like"/>
    <property type="match status" value="1"/>
</dbReference>
<dbReference type="PANTHER" id="PTHR22925">
    <property type="entry name" value="GLYCOSYL HYDROLASE 43 FAMILY MEMBER"/>
    <property type="match status" value="1"/>
</dbReference>
<dbReference type="AlphaFoldDB" id="A0A9P9JBR7"/>
<name>A0A9P9JBR7_9HYPO</name>
<keyword evidence="8" id="KW-1185">Reference proteome</keyword>
<dbReference type="SUPFAM" id="SSF75005">
    <property type="entry name" value="Arabinanase/levansucrase/invertase"/>
    <property type="match status" value="1"/>
</dbReference>
<dbReference type="Pfam" id="PF04616">
    <property type="entry name" value="Glyco_hydro_43"/>
    <property type="match status" value="1"/>
</dbReference>
<evidence type="ECO:0000313" key="8">
    <source>
        <dbReference type="Proteomes" id="UP000738349"/>
    </source>
</evidence>
<sequence length="452" mass="48451">MHFAHLRQASSLLLPGAALASATLQVISGATWTATNTGRHVQAHGAGIVEENGVYYMIGEDKTEGSPFQNINCYSSTNLVEWKFENALLSQTASGDLGPSRVVERPKVIYNDDTSTYVMYLHIDSSNYGEAKVGVATSKSVCGDYNYLGSFRPLGFESRDIGLFKDDDGAAYLLTEDRPNGLRIDALSDDYLNVTESVYLWDENIESPAILKKDGMYFMFGSHLTGWNPNDNVYSYAENLAGPWSSWTEFADDGSNTYTSQSSYILPLGDSAIYMGDRWISTNLMRSTYVWLPLTISGTDIWMENRVNWVPDVKAKTWSAGPSETSYEGETATLSNGAVSVTCSGCSGSAAAGYIGGSSGGTVSFSAVRSDAATRTSIRIKYANGDSGERYATVTVNGVAQTVAFLSTGTGQVAGSSVLNCDLKSGSTNTVTITTGGGSYGPDIDRLMVPLT</sequence>
<dbReference type="PANTHER" id="PTHR22925:SF3">
    <property type="entry name" value="GLYCOSYL HYDROLASE FAMILY PROTEIN 43"/>
    <property type="match status" value="1"/>
</dbReference>
<evidence type="ECO:0000313" key="7">
    <source>
        <dbReference type="EMBL" id="KAH7160734.1"/>
    </source>
</evidence>
<comment type="similarity">
    <text evidence="1 4">Belongs to the glycosyl hydrolase 43 family.</text>
</comment>
<dbReference type="GO" id="GO:0005975">
    <property type="term" value="P:carbohydrate metabolic process"/>
    <property type="evidence" value="ECO:0007669"/>
    <property type="project" value="InterPro"/>
</dbReference>
<feature type="chain" id="PRO_5040193473" evidence="5">
    <location>
        <begin position="21"/>
        <end position="452"/>
    </location>
</feature>
<proteinExistence type="inferred from homology"/>
<dbReference type="InterPro" id="IPR055240">
    <property type="entry name" value="CBM13-like"/>
</dbReference>
<dbReference type="GO" id="GO:0004553">
    <property type="term" value="F:hydrolase activity, hydrolyzing O-glycosyl compounds"/>
    <property type="evidence" value="ECO:0007669"/>
    <property type="project" value="InterPro"/>
</dbReference>
<dbReference type="InterPro" id="IPR005084">
    <property type="entry name" value="CBM6"/>
</dbReference>
<evidence type="ECO:0000256" key="4">
    <source>
        <dbReference type="RuleBase" id="RU361187"/>
    </source>
</evidence>
<protein>
    <submittedName>
        <fullName evidence="7">Galactan 1,3-beta-galactosidase</fullName>
    </submittedName>
</protein>
<dbReference type="CDD" id="cd04081">
    <property type="entry name" value="CBM35_galactosidase-like"/>
    <property type="match status" value="1"/>
</dbReference>
<evidence type="ECO:0000259" key="6">
    <source>
        <dbReference type="PROSITE" id="PS51175"/>
    </source>
</evidence>
<evidence type="ECO:0000256" key="1">
    <source>
        <dbReference type="ARBA" id="ARBA00009865"/>
    </source>
</evidence>
<keyword evidence="3 4" id="KW-0326">Glycosidase</keyword>
<evidence type="ECO:0000256" key="2">
    <source>
        <dbReference type="ARBA" id="ARBA00022801"/>
    </source>
</evidence>
<dbReference type="GO" id="GO:0030246">
    <property type="term" value="F:carbohydrate binding"/>
    <property type="evidence" value="ECO:0007669"/>
    <property type="project" value="InterPro"/>
</dbReference>
<dbReference type="Gene3D" id="2.60.120.260">
    <property type="entry name" value="Galactose-binding domain-like"/>
    <property type="match status" value="1"/>
</dbReference>
<dbReference type="OrthoDB" id="9970295at2759"/>
<organism evidence="7 8">
    <name type="scientific">Dactylonectria macrodidyma</name>
    <dbReference type="NCBI Taxonomy" id="307937"/>
    <lineage>
        <taxon>Eukaryota</taxon>
        <taxon>Fungi</taxon>
        <taxon>Dikarya</taxon>
        <taxon>Ascomycota</taxon>
        <taxon>Pezizomycotina</taxon>
        <taxon>Sordariomycetes</taxon>
        <taxon>Hypocreomycetidae</taxon>
        <taxon>Hypocreales</taxon>
        <taxon>Nectriaceae</taxon>
        <taxon>Dactylonectria</taxon>
    </lineage>
</organism>
<dbReference type="InterPro" id="IPR023296">
    <property type="entry name" value="Glyco_hydro_beta-prop_sf"/>
</dbReference>
<dbReference type="Gene3D" id="2.115.10.20">
    <property type="entry name" value="Glycosyl hydrolase domain, family 43"/>
    <property type="match status" value="1"/>
</dbReference>
<dbReference type="Proteomes" id="UP000738349">
    <property type="component" value="Unassembled WGS sequence"/>
</dbReference>
<dbReference type="InterPro" id="IPR008979">
    <property type="entry name" value="Galactose-bd-like_sf"/>
</dbReference>
<comment type="caution">
    <text evidence="7">The sequence shown here is derived from an EMBL/GenBank/DDBJ whole genome shotgun (WGS) entry which is preliminary data.</text>
</comment>